<dbReference type="EMBL" id="JANPWB010000006">
    <property type="protein sequence ID" value="KAJ1175187.1"/>
    <property type="molecule type" value="Genomic_DNA"/>
</dbReference>
<evidence type="ECO:0000313" key="3">
    <source>
        <dbReference type="Proteomes" id="UP001066276"/>
    </source>
</evidence>
<evidence type="ECO:0000313" key="2">
    <source>
        <dbReference type="EMBL" id="KAJ1175187.1"/>
    </source>
</evidence>
<name>A0AAV7THD5_PLEWA</name>
<feature type="compositionally biased region" description="Basic and acidic residues" evidence="1">
    <location>
        <begin position="68"/>
        <end position="128"/>
    </location>
</feature>
<dbReference type="Proteomes" id="UP001066276">
    <property type="component" value="Chromosome 3_2"/>
</dbReference>
<sequence>MAIAGPQTVPYLPVEFTHKLHCDLNETILLWFQLSAHEANRRVPVGTPEGAPCLRKHVHLEEEATCAGKDRVKEGAASVEKDTGGDKTPEEPRKMPQEWRRTQRDEGKEKKTEDQRKRHLKSQRESVHQRRKERSTGTRKPGILALDGTSRHVLLHNNGLP</sequence>
<organism evidence="2 3">
    <name type="scientific">Pleurodeles waltl</name>
    <name type="common">Iberian ribbed newt</name>
    <dbReference type="NCBI Taxonomy" id="8319"/>
    <lineage>
        <taxon>Eukaryota</taxon>
        <taxon>Metazoa</taxon>
        <taxon>Chordata</taxon>
        <taxon>Craniata</taxon>
        <taxon>Vertebrata</taxon>
        <taxon>Euteleostomi</taxon>
        <taxon>Amphibia</taxon>
        <taxon>Batrachia</taxon>
        <taxon>Caudata</taxon>
        <taxon>Salamandroidea</taxon>
        <taxon>Salamandridae</taxon>
        <taxon>Pleurodelinae</taxon>
        <taxon>Pleurodeles</taxon>
    </lineage>
</organism>
<dbReference type="AlphaFoldDB" id="A0AAV7THD5"/>
<gene>
    <name evidence="2" type="ORF">NDU88_000478</name>
</gene>
<comment type="caution">
    <text evidence="2">The sequence shown here is derived from an EMBL/GenBank/DDBJ whole genome shotgun (WGS) entry which is preliminary data.</text>
</comment>
<protein>
    <submittedName>
        <fullName evidence="2">Uncharacterized protein</fullName>
    </submittedName>
</protein>
<proteinExistence type="predicted"/>
<reference evidence="2" key="1">
    <citation type="journal article" date="2022" name="bioRxiv">
        <title>Sequencing and chromosome-scale assembly of the giantPleurodeles waltlgenome.</title>
        <authorList>
            <person name="Brown T."/>
            <person name="Elewa A."/>
            <person name="Iarovenko S."/>
            <person name="Subramanian E."/>
            <person name="Araus A.J."/>
            <person name="Petzold A."/>
            <person name="Susuki M."/>
            <person name="Suzuki K.-i.T."/>
            <person name="Hayashi T."/>
            <person name="Toyoda A."/>
            <person name="Oliveira C."/>
            <person name="Osipova E."/>
            <person name="Leigh N.D."/>
            <person name="Simon A."/>
            <person name="Yun M.H."/>
        </authorList>
    </citation>
    <scope>NUCLEOTIDE SEQUENCE</scope>
    <source>
        <strain evidence="2">20211129_DDA</strain>
        <tissue evidence="2">Liver</tissue>
    </source>
</reference>
<feature type="region of interest" description="Disordered" evidence="1">
    <location>
        <begin position="65"/>
        <end position="161"/>
    </location>
</feature>
<keyword evidence="3" id="KW-1185">Reference proteome</keyword>
<accession>A0AAV7THD5</accession>
<evidence type="ECO:0000256" key="1">
    <source>
        <dbReference type="SAM" id="MobiDB-lite"/>
    </source>
</evidence>